<protein>
    <recommendedName>
        <fullName evidence="6">Major facilitator superfamily (MFS) profile domain-containing protein</fullName>
    </recommendedName>
</protein>
<dbReference type="FunCoup" id="A0A0C2WQN9">
    <property type="interactions" value="135"/>
</dbReference>
<feature type="transmembrane region" description="Helical" evidence="5">
    <location>
        <begin position="365"/>
        <end position="386"/>
    </location>
</feature>
<dbReference type="PROSITE" id="PS50850">
    <property type="entry name" value="MFS"/>
    <property type="match status" value="1"/>
</dbReference>
<keyword evidence="4 5" id="KW-0472">Membrane</keyword>
<dbReference type="InterPro" id="IPR036259">
    <property type="entry name" value="MFS_trans_sf"/>
</dbReference>
<keyword evidence="2 5" id="KW-0812">Transmembrane</keyword>
<dbReference type="AlphaFoldDB" id="A0A0C2WQN9"/>
<proteinExistence type="predicted"/>
<dbReference type="Proteomes" id="UP000054549">
    <property type="component" value="Unassembled WGS sequence"/>
</dbReference>
<dbReference type="HOGENOM" id="CLU_008455_11_4_1"/>
<comment type="subcellular location">
    <subcellularLocation>
        <location evidence="1">Membrane</location>
        <topology evidence="1">Multi-pass membrane protein</topology>
    </subcellularLocation>
</comment>
<organism evidence="7 8">
    <name type="scientific">Amanita muscaria (strain Koide BX008)</name>
    <dbReference type="NCBI Taxonomy" id="946122"/>
    <lineage>
        <taxon>Eukaryota</taxon>
        <taxon>Fungi</taxon>
        <taxon>Dikarya</taxon>
        <taxon>Basidiomycota</taxon>
        <taxon>Agaricomycotina</taxon>
        <taxon>Agaricomycetes</taxon>
        <taxon>Agaricomycetidae</taxon>
        <taxon>Agaricales</taxon>
        <taxon>Pluteineae</taxon>
        <taxon>Amanitaceae</taxon>
        <taxon>Amanita</taxon>
    </lineage>
</organism>
<reference evidence="7 8" key="1">
    <citation type="submission" date="2014-04" db="EMBL/GenBank/DDBJ databases">
        <title>Evolutionary Origins and Diversification of the Mycorrhizal Mutualists.</title>
        <authorList>
            <consortium name="DOE Joint Genome Institute"/>
            <consortium name="Mycorrhizal Genomics Consortium"/>
            <person name="Kohler A."/>
            <person name="Kuo A."/>
            <person name="Nagy L.G."/>
            <person name="Floudas D."/>
            <person name="Copeland A."/>
            <person name="Barry K.W."/>
            <person name="Cichocki N."/>
            <person name="Veneault-Fourrey C."/>
            <person name="LaButti K."/>
            <person name="Lindquist E.A."/>
            <person name="Lipzen A."/>
            <person name="Lundell T."/>
            <person name="Morin E."/>
            <person name="Murat C."/>
            <person name="Riley R."/>
            <person name="Ohm R."/>
            <person name="Sun H."/>
            <person name="Tunlid A."/>
            <person name="Henrissat B."/>
            <person name="Grigoriev I.V."/>
            <person name="Hibbett D.S."/>
            <person name="Martin F."/>
        </authorList>
    </citation>
    <scope>NUCLEOTIDE SEQUENCE [LARGE SCALE GENOMIC DNA]</scope>
    <source>
        <strain evidence="7 8">Koide BX008</strain>
    </source>
</reference>
<dbReference type="PANTHER" id="PTHR23502:SF74">
    <property type="entry name" value="MAJOR FACILITATOR SUPERFAMILY (MFS) PROFILE DOMAIN-CONTAINING PROTEIN"/>
    <property type="match status" value="1"/>
</dbReference>
<feature type="transmembrane region" description="Helical" evidence="5">
    <location>
        <begin position="119"/>
        <end position="140"/>
    </location>
</feature>
<evidence type="ECO:0000259" key="6">
    <source>
        <dbReference type="PROSITE" id="PS50850"/>
    </source>
</evidence>
<evidence type="ECO:0000256" key="3">
    <source>
        <dbReference type="ARBA" id="ARBA00022989"/>
    </source>
</evidence>
<dbReference type="OrthoDB" id="9986881at2759"/>
<keyword evidence="3 5" id="KW-1133">Transmembrane helix</keyword>
<dbReference type="GO" id="GO:0022857">
    <property type="term" value="F:transmembrane transporter activity"/>
    <property type="evidence" value="ECO:0007669"/>
    <property type="project" value="InterPro"/>
</dbReference>
<feature type="transmembrane region" description="Helical" evidence="5">
    <location>
        <begin position="147"/>
        <end position="167"/>
    </location>
</feature>
<dbReference type="InParanoid" id="A0A0C2WQN9"/>
<dbReference type="FunFam" id="1.20.1250.20:FF:000082">
    <property type="entry name" value="MFS multidrug transporter, putative"/>
    <property type="match status" value="1"/>
</dbReference>
<feature type="transmembrane region" description="Helical" evidence="5">
    <location>
        <begin position="257"/>
        <end position="276"/>
    </location>
</feature>
<feature type="transmembrane region" description="Helical" evidence="5">
    <location>
        <begin position="90"/>
        <end position="107"/>
    </location>
</feature>
<feature type="transmembrane region" description="Helical" evidence="5">
    <location>
        <begin position="296"/>
        <end position="315"/>
    </location>
</feature>
<evidence type="ECO:0000313" key="8">
    <source>
        <dbReference type="Proteomes" id="UP000054549"/>
    </source>
</evidence>
<dbReference type="EMBL" id="KN818335">
    <property type="protein sequence ID" value="KIL58568.1"/>
    <property type="molecule type" value="Genomic_DNA"/>
</dbReference>
<evidence type="ECO:0000256" key="5">
    <source>
        <dbReference type="SAM" id="Phobius"/>
    </source>
</evidence>
<dbReference type="STRING" id="946122.A0A0C2WQN9"/>
<dbReference type="InterPro" id="IPR020846">
    <property type="entry name" value="MFS_dom"/>
</dbReference>
<feature type="domain" description="Major facilitator superfamily (MFS) profile" evidence="6">
    <location>
        <begin position="20"/>
        <end position="461"/>
    </location>
</feature>
<feature type="transmembrane region" description="Helical" evidence="5">
    <location>
        <begin position="430"/>
        <end position="450"/>
    </location>
</feature>
<accession>A0A0C2WQN9</accession>
<evidence type="ECO:0000256" key="4">
    <source>
        <dbReference type="ARBA" id="ARBA00023136"/>
    </source>
</evidence>
<dbReference type="InterPro" id="IPR011701">
    <property type="entry name" value="MFS"/>
</dbReference>
<feature type="transmembrane region" description="Helical" evidence="5">
    <location>
        <begin position="393"/>
        <end position="418"/>
    </location>
</feature>
<dbReference type="Gene3D" id="1.20.1250.20">
    <property type="entry name" value="MFS general substrate transporter like domains"/>
    <property type="match status" value="1"/>
</dbReference>
<dbReference type="PANTHER" id="PTHR23502">
    <property type="entry name" value="MAJOR FACILITATOR SUPERFAMILY"/>
    <property type="match status" value="1"/>
</dbReference>
<dbReference type="GO" id="GO:0005886">
    <property type="term" value="C:plasma membrane"/>
    <property type="evidence" value="ECO:0007669"/>
    <property type="project" value="TreeGrafter"/>
</dbReference>
<dbReference type="Pfam" id="PF07690">
    <property type="entry name" value="MFS_1"/>
    <property type="match status" value="1"/>
</dbReference>
<dbReference type="CDD" id="cd17323">
    <property type="entry name" value="MFS_Tpo1_MDR_like"/>
    <property type="match status" value="1"/>
</dbReference>
<feature type="transmembrane region" description="Helical" evidence="5">
    <location>
        <begin position="59"/>
        <end position="78"/>
    </location>
</feature>
<name>A0A0C2WQN9_AMAMK</name>
<evidence type="ECO:0000313" key="7">
    <source>
        <dbReference type="EMBL" id="KIL58568.1"/>
    </source>
</evidence>
<evidence type="ECO:0000256" key="2">
    <source>
        <dbReference type="ARBA" id="ARBA00022692"/>
    </source>
</evidence>
<feature type="transmembrane region" description="Helical" evidence="5">
    <location>
        <begin position="336"/>
        <end position="353"/>
    </location>
</feature>
<feature type="transmembrane region" description="Helical" evidence="5">
    <location>
        <begin position="22"/>
        <end position="39"/>
    </location>
</feature>
<keyword evidence="8" id="KW-1185">Reference proteome</keyword>
<dbReference type="SUPFAM" id="SSF103473">
    <property type="entry name" value="MFS general substrate transporter"/>
    <property type="match status" value="1"/>
</dbReference>
<gene>
    <name evidence="7" type="ORF">M378DRAFT_188217</name>
</gene>
<feature type="transmembrane region" description="Helical" evidence="5">
    <location>
        <begin position="179"/>
        <end position="209"/>
    </location>
</feature>
<evidence type="ECO:0000256" key="1">
    <source>
        <dbReference type="ARBA" id="ARBA00004141"/>
    </source>
</evidence>
<sequence length="487" mass="53824">MVTWDGPDDPQNPQNWSNQTKWTIAVVAIIMTINVSYASAAPAITSPFLAKQFGVSAEVSYLVTSTFLFGYAFGPLFWGPGSELIGRRPIFIIAMISFTLSHLGQGLGNNIETVLVTRFFSGFFAAAPLTNCGGLMADMFSAESRGIAMNLLGACIFLGPVFGAIISGFTVENGLGWRWVYWITMMFTGACTLAVILLIPETYAPVILLKKAQRLRKADPVGNAKLYAEHEKQDWSFYGVIKRTIFRPFKMLSMEPILLLVTIYMSMVYGLIYALLEVFPIIFMQKRGFTAGQDGLVFIGFGIGTTVGSIINSYLSRHYPALIKKWKGFPPPEERLLGAMLGAPILVIGSFWLGWTGEYESVPWYIPALSTILLGMSICLIFMSFLNYLVDTYLVFSASAFAANTVIRSTVASAFPLFTVKMFQNLHVNWAATLIGLLALLFAPCPFLFYKYGTLIRQKSRFAPCMDLNIAKQLEAEKLLVGGTEKV</sequence>